<dbReference type="SUPFAM" id="SSF142906">
    <property type="entry name" value="YjbR-like"/>
    <property type="match status" value="1"/>
</dbReference>
<dbReference type="AlphaFoldDB" id="A0A2M9Z7E8"/>
<protein>
    <recommendedName>
        <fullName evidence="3">MmcQ/YjbR family DNA-binding protein</fullName>
    </recommendedName>
</protein>
<dbReference type="EMBL" id="NPDT01000010">
    <property type="protein sequence ID" value="PJZ64361.1"/>
    <property type="molecule type" value="Genomic_DNA"/>
</dbReference>
<dbReference type="Proteomes" id="UP000231912">
    <property type="component" value="Unassembled WGS sequence"/>
</dbReference>
<name>A0A2M9Z7E8_9LEPT</name>
<evidence type="ECO:0000313" key="2">
    <source>
        <dbReference type="Proteomes" id="UP000231912"/>
    </source>
</evidence>
<proteinExistence type="predicted"/>
<dbReference type="InterPro" id="IPR038056">
    <property type="entry name" value="YjbR-like_sf"/>
</dbReference>
<comment type="caution">
    <text evidence="1">The sequence shown here is derived from an EMBL/GenBank/DDBJ whole genome shotgun (WGS) entry which is preliminary data.</text>
</comment>
<dbReference type="Pfam" id="PF04237">
    <property type="entry name" value="YjbR"/>
    <property type="match status" value="1"/>
</dbReference>
<reference evidence="1 2" key="1">
    <citation type="submission" date="2017-07" db="EMBL/GenBank/DDBJ databases">
        <title>Leptospira spp. isolated from tropical soils.</title>
        <authorList>
            <person name="Thibeaux R."/>
            <person name="Iraola G."/>
            <person name="Ferres I."/>
            <person name="Bierque E."/>
            <person name="Girault D."/>
            <person name="Soupe-Gilbert M.-E."/>
            <person name="Picardeau M."/>
            <person name="Goarant C."/>
        </authorList>
    </citation>
    <scope>NUCLEOTIDE SEQUENCE [LARGE SCALE GENOMIC DNA]</scope>
    <source>
        <strain evidence="1 2">FH2-C-A2</strain>
    </source>
</reference>
<organism evidence="1 2">
    <name type="scientific">Leptospira wolffii</name>
    <dbReference type="NCBI Taxonomy" id="409998"/>
    <lineage>
        <taxon>Bacteria</taxon>
        <taxon>Pseudomonadati</taxon>
        <taxon>Spirochaetota</taxon>
        <taxon>Spirochaetia</taxon>
        <taxon>Leptospirales</taxon>
        <taxon>Leptospiraceae</taxon>
        <taxon>Leptospira</taxon>
    </lineage>
</organism>
<dbReference type="Gene3D" id="3.90.1150.30">
    <property type="match status" value="1"/>
</dbReference>
<evidence type="ECO:0008006" key="3">
    <source>
        <dbReference type="Google" id="ProtNLM"/>
    </source>
</evidence>
<dbReference type="RefSeq" id="WP_016545360.1">
    <property type="nucleotide sequence ID" value="NZ_NPDT01000010.1"/>
</dbReference>
<sequence>MISLEKLRTLALALPEAKEAPHFEKISFRVKNRIFAAVDPKSKIVTLKFDQNDQDFFCSASKGAAYPVDNKWGQQGWTSVDMKSVNLALFKDMIIISYCGAASKKLAELARKSLSSK</sequence>
<dbReference type="InterPro" id="IPR058532">
    <property type="entry name" value="YjbR/MT2646/Rv2570-like"/>
</dbReference>
<accession>A0A2M9Z7E8</accession>
<evidence type="ECO:0000313" key="1">
    <source>
        <dbReference type="EMBL" id="PJZ64361.1"/>
    </source>
</evidence>
<gene>
    <name evidence="1" type="ORF">CH371_18240</name>
</gene>